<dbReference type="NCBIfam" id="TIGR00745">
    <property type="entry name" value="apbA_panE"/>
    <property type="match status" value="1"/>
</dbReference>
<dbReference type="OrthoDB" id="6530772at2"/>
<keyword evidence="6 10" id="KW-0521">NADP</keyword>
<dbReference type="InterPro" id="IPR003710">
    <property type="entry name" value="ApbA"/>
</dbReference>
<evidence type="ECO:0000313" key="16">
    <source>
        <dbReference type="Proteomes" id="UP000321917"/>
    </source>
</evidence>
<comment type="caution">
    <text evidence="14">The sequence shown here is derived from an EMBL/GenBank/DDBJ whole genome shotgun (WGS) entry which is preliminary data.</text>
</comment>
<reference evidence="14 16" key="1">
    <citation type="submission" date="2019-07" db="EMBL/GenBank/DDBJ databases">
        <title>Genomes of sea-ice associated Colwellia species.</title>
        <authorList>
            <person name="Bowman J.P."/>
        </authorList>
    </citation>
    <scope>NUCLEOTIDE SEQUENCE [LARGE SCALE GENOMIC DNA]</scope>
    <source>
        <strain evidence="13 15">ACAM 607</strain>
        <strain evidence="14 16">IC036</strain>
    </source>
</reference>
<dbReference type="PANTHER" id="PTHR43765:SF2">
    <property type="entry name" value="2-DEHYDROPANTOATE 2-REDUCTASE"/>
    <property type="match status" value="1"/>
</dbReference>
<dbReference type="AlphaFoldDB" id="A0A5C6Q332"/>
<evidence type="ECO:0000256" key="5">
    <source>
        <dbReference type="ARBA" id="ARBA00022655"/>
    </source>
</evidence>
<dbReference type="GO" id="GO:0050661">
    <property type="term" value="F:NADP binding"/>
    <property type="evidence" value="ECO:0007669"/>
    <property type="project" value="TreeGrafter"/>
</dbReference>
<dbReference type="Proteomes" id="UP000321525">
    <property type="component" value="Unassembled WGS sequence"/>
</dbReference>
<dbReference type="InterPro" id="IPR013752">
    <property type="entry name" value="KPA_reductase"/>
</dbReference>
<evidence type="ECO:0000256" key="4">
    <source>
        <dbReference type="ARBA" id="ARBA00019465"/>
    </source>
</evidence>
<comment type="similarity">
    <text evidence="2 10">Belongs to the ketopantoate reductase family.</text>
</comment>
<evidence type="ECO:0000313" key="15">
    <source>
        <dbReference type="Proteomes" id="UP000321525"/>
    </source>
</evidence>
<comment type="catalytic activity">
    <reaction evidence="9 10">
        <text>(R)-pantoate + NADP(+) = 2-dehydropantoate + NADPH + H(+)</text>
        <dbReference type="Rhea" id="RHEA:16233"/>
        <dbReference type="ChEBI" id="CHEBI:11561"/>
        <dbReference type="ChEBI" id="CHEBI:15378"/>
        <dbReference type="ChEBI" id="CHEBI:15980"/>
        <dbReference type="ChEBI" id="CHEBI:57783"/>
        <dbReference type="ChEBI" id="CHEBI:58349"/>
        <dbReference type="EC" id="1.1.1.169"/>
    </reaction>
</comment>
<dbReference type="Gene3D" id="1.10.1040.10">
    <property type="entry name" value="N-(1-d-carboxylethyl)-l-norvaline Dehydrogenase, domain 2"/>
    <property type="match status" value="1"/>
</dbReference>
<keyword evidence="15" id="KW-1185">Reference proteome</keyword>
<evidence type="ECO:0000256" key="10">
    <source>
        <dbReference type="RuleBase" id="RU362068"/>
    </source>
</evidence>
<accession>A0A5C6Q332</accession>
<dbReference type="Proteomes" id="UP000321917">
    <property type="component" value="Unassembled WGS sequence"/>
</dbReference>
<evidence type="ECO:0000256" key="7">
    <source>
        <dbReference type="ARBA" id="ARBA00023002"/>
    </source>
</evidence>
<name>A0A5C6Q332_9GAMM</name>
<dbReference type="Pfam" id="PF02558">
    <property type="entry name" value="ApbA"/>
    <property type="match status" value="1"/>
</dbReference>
<dbReference type="InterPro" id="IPR013332">
    <property type="entry name" value="KPR_N"/>
</dbReference>
<gene>
    <name evidence="13" type="ORF">ESZ26_00455</name>
    <name evidence="14" type="ORF">ESZ27_17475</name>
</gene>
<protein>
    <recommendedName>
        <fullName evidence="4 10">2-dehydropantoate 2-reductase</fullName>
        <ecNumber evidence="3 10">1.1.1.169</ecNumber>
    </recommendedName>
    <alternativeName>
        <fullName evidence="8 10">Ketopantoate reductase</fullName>
    </alternativeName>
</protein>
<dbReference type="Gene3D" id="3.40.50.720">
    <property type="entry name" value="NAD(P)-binding Rossmann-like Domain"/>
    <property type="match status" value="1"/>
</dbReference>
<sequence>MALRPLLSAKRHKMNTVIVGQGAIGLLCYHRLSQAENNKQGDDLVSLWPSTPATRIDYSFNEMNGVTKRFPLTIADKPSLTCADVIIVCVKSYQATDALKTIHQFIADDAIIILTHNGLGTLEEINPPLKPSQCLLALLLTQGAKKIAPYHVEHTGMGHSDLGIISGKLSAIKQKQLLACLNKSLKQLNWQENIQQAQWKKLAINCVINPISALNNTENGQINQKPYQEMTKDIISEIVAVAAKEGVTLKVSLLRQLVYNVAESTAKNTSSMRADVLNQRRTEIDYINGYIHRLGEKHQLTTTINTQLWLAVKALENKYLP</sequence>
<comment type="function">
    <text evidence="10">Catalyzes the NADPH-dependent reduction of ketopantoate into pantoic acid.</text>
</comment>
<dbReference type="SUPFAM" id="SSF51735">
    <property type="entry name" value="NAD(P)-binding Rossmann-fold domains"/>
    <property type="match status" value="1"/>
</dbReference>
<dbReference type="GO" id="GO:0015940">
    <property type="term" value="P:pantothenate biosynthetic process"/>
    <property type="evidence" value="ECO:0007669"/>
    <property type="project" value="UniProtKB-UniPathway"/>
</dbReference>
<dbReference type="SUPFAM" id="SSF48179">
    <property type="entry name" value="6-phosphogluconate dehydrogenase C-terminal domain-like"/>
    <property type="match status" value="1"/>
</dbReference>
<proteinExistence type="inferred from homology"/>
<dbReference type="InterPro" id="IPR050838">
    <property type="entry name" value="Ketopantoate_reductase"/>
</dbReference>
<keyword evidence="7 10" id="KW-0560">Oxidoreductase</keyword>
<evidence type="ECO:0000256" key="1">
    <source>
        <dbReference type="ARBA" id="ARBA00004994"/>
    </source>
</evidence>
<evidence type="ECO:0000256" key="2">
    <source>
        <dbReference type="ARBA" id="ARBA00007870"/>
    </source>
</evidence>
<organism evidence="14 16">
    <name type="scientific">Colwellia hornerae</name>
    <dbReference type="NCBI Taxonomy" id="89402"/>
    <lineage>
        <taxon>Bacteria</taxon>
        <taxon>Pseudomonadati</taxon>
        <taxon>Pseudomonadota</taxon>
        <taxon>Gammaproteobacteria</taxon>
        <taxon>Alteromonadales</taxon>
        <taxon>Colwelliaceae</taxon>
        <taxon>Colwellia</taxon>
    </lineage>
</organism>
<evidence type="ECO:0000313" key="13">
    <source>
        <dbReference type="EMBL" id="TWX62823.1"/>
    </source>
</evidence>
<dbReference type="UniPathway" id="UPA00028">
    <property type="reaction ID" value="UER00004"/>
</dbReference>
<dbReference type="InterPro" id="IPR008927">
    <property type="entry name" value="6-PGluconate_DH-like_C_sf"/>
</dbReference>
<evidence type="ECO:0000259" key="11">
    <source>
        <dbReference type="Pfam" id="PF02558"/>
    </source>
</evidence>
<evidence type="ECO:0000256" key="8">
    <source>
        <dbReference type="ARBA" id="ARBA00032024"/>
    </source>
</evidence>
<evidence type="ECO:0000256" key="9">
    <source>
        <dbReference type="ARBA" id="ARBA00048793"/>
    </source>
</evidence>
<evidence type="ECO:0000313" key="14">
    <source>
        <dbReference type="EMBL" id="TWX63198.1"/>
    </source>
</evidence>
<dbReference type="PANTHER" id="PTHR43765">
    <property type="entry name" value="2-DEHYDROPANTOATE 2-REDUCTASE-RELATED"/>
    <property type="match status" value="1"/>
</dbReference>
<keyword evidence="5 10" id="KW-0566">Pantothenate biosynthesis</keyword>
<dbReference type="GO" id="GO:0008677">
    <property type="term" value="F:2-dehydropantoate 2-reductase activity"/>
    <property type="evidence" value="ECO:0007669"/>
    <property type="project" value="UniProtKB-EC"/>
</dbReference>
<dbReference type="InterPro" id="IPR036291">
    <property type="entry name" value="NAD(P)-bd_dom_sf"/>
</dbReference>
<dbReference type="Pfam" id="PF08546">
    <property type="entry name" value="ApbA_C"/>
    <property type="match status" value="1"/>
</dbReference>
<comment type="pathway">
    <text evidence="1 10">Cofactor biosynthesis; (R)-pantothenate biosynthesis; (R)-pantoate from 3-methyl-2-oxobutanoate: step 2/2.</text>
</comment>
<feature type="domain" description="Ketopantoate reductase N-terminal" evidence="11">
    <location>
        <begin position="17"/>
        <end position="165"/>
    </location>
</feature>
<dbReference type="EMBL" id="VOLQ01000049">
    <property type="protein sequence ID" value="TWX63198.1"/>
    <property type="molecule type" value="Genomic_DNA"/>
</dbReference>
<evidence type="ECO:0000259" key="12">
    <source>
        <dbReference type="Pfam" id="PF08546"/>
    </source>
</evidence>
<dbReference type="EC" id="1.1.1.169" evidence="3 10"/>
<dbReference type="GO" id="GO:0005737">
    <property type="term" value="C:cytoplasm"/>
    <property type="evidence" value="ECO:0007669"/>
    <property type="project" value="TreeGrafter"/>
</dbReference>
<evidence type="ECO:0000256" key="6">
    <source>
        <dbReference type="ARBA" id="ARBA00022857"/>
    </source>
</evidence>
<evidence type="ECO:0000256" key="3">
    <source>
        <dbReference type="ARBA" id="ARBA00013014"/>
    </source>
</evidence>
<dbReference type="InterPro" id="IPR013328">
    <property type="entry name" value="6PGD_dom2"/>
</dbReference>
<feature type="domain" description="Ketopantoate reductase C-terminal" evidence="12">
    <location>
        <begin position="193"/>
        <end position="316"/>
    </location>
</feature>
<dbReference type="EMBL" id="VOLR01000001">
    <property type="protein sequence ID" value="TWX62823.1"/>
    <property type="molecule type" value="Genomic_DNA"/>
</dbReference>